<dbReference type="PROSITE" id="PS51257">
    <property type="entry name" value="PROKAR_LIPOPROTEIN"/>
    <property type="match status" value="1"/>
</dbReference>
<gene>
    <name evidence="2" type="ORF">SNAT2548_LOCUS7066</name>
</gene>
<protein>
    <submittedName>
        <fullName evidence="2">Uncharacterized protein</fullName>
    </submittedName>
</protein>
<sequence length="192" mass="21032">MRRSTRCFLAISLAVSCLTHIRLGPLFVPLSCAEGRRRLLLGSVGPLLGLVGQSAQAQSSFSTEKWDGSFLDTSRDCKEVELGTPEGTCLRNIDALGGYATVLGKDSPTGDVWECLAEYDGNDIQVPFKQKGGKKATGKWFSNRKLDIKGIEWDDGTVWEKMEYKIINSPNEQMDPLGKIKNKAPKPAPGIQ</sequence>
<keyword evidence="1" id="KW-0732">Signal</keyword>
<dbReference type="AlphaFoldDB" id="A0A812JV54"/>
<proteinExistence type="predicted"/>
<organism evidence="2 3">
    <name type="scientific">Symbiodinium natans</name>
    <dbReference type="NCBI Taxonomy" id="878477"/>
    <lineage>
        <taxon>Eukaryota</taxon>
        <taxon>Sar</taxon>
        <taxon>Alveolata</taxon>
        <taxon>Dinophyceae</taxon>
        <taxon>Suessiales</taxon>
        <taxon>Symbiodiniaceae</taxon>
        <taxon>Symbiodinium</taxon>
    </lineage>
</organism>
<evidence type="ECO:0000256" key="1">
    <source>
        <dbReference type="SAM" id="SignalP"/>
    </source>
</evidence>
<feature type="signal peptide" evidence="1">
    <location>
        <begin position="1"/>
        <end position="23"/>
    </location>
</feature>
<evidence type="ECO:0000313" key="3">
    <source>
        <dbReference type="Proteomes" id="UP000604046"/>
    </source>
</evidence>
<evidence type="ECO:0000313" key="2">
    <source>
        <dbReference type="EMBL" id="CAE7211017.1"/>
    </source>
</evidence>
<dbReference type="EMBL" id="CAJNDS010000484">
    <property type="protein sequence ID" value="CAE7211017.1"/>
    <property type="molecule type" value="Genomic_DNA"/>
</dbReference>
<comment type="caution">
    <text evidence="2">The sequence shown here is derived from an EMBL/GenBank/DDBJ whole genome shotgun (WGS) entry which is preliminary data.</text>
</comment>
<dbReference type="Proteomes" id="UP000604046">
    <property type="component" value="Unassembled WGS sequence"/>
</dbReference>
<keyword evidence="3" id="KW-1185">Reference proteome</keyword>
<feature type="chain" id="PRO_5032731108" evidence="1">
    <location>
        <begin position="24"/>
        <end position="192"/>
    </location>
</feature>
<name>A0A812JV54_9DINO</name>
<reference evidence="2" key="1">
    <citation type="submission" date="2021-02" db="EMBL/GenBank/DDBJ databases">
        <authorList>
            <person name="Dougan E. K."/>
            <person name="Rhodes N."/>
            <person name="Thang M."/>
            <person name="Chan C."/>
        </authorList>
    </citation>
    <scope>NUCLEOTIDE SEQUENCE</scope>
</reference>
<accession>A0A812JV54</accession>
<dbReference type="OrthoDB" id="10384541at2759"/>